<comment type="similarity">
    <text evidence="1">Belongs to the sulfatase family.</text>
</comment>
<protein>
    <recommendedName>
        <fullName evidence="3">Sulfatase N-terminal domain-containing protein</fullName>
    </recommendedName>
</protein>
<dbReference type="InterPro" id="IPR017850">
    <property type="entry name" value="Alkaline_phosphatase_core_sf"/>
</dbReference>
<dbReference type="InterPro" id="IPR000917">
    <property type="entry name" value="Sulfatase_N"/>
</dbReference>
<feature type="transmembrane region" description="Helical" evidence="2">
    <location>
        <begin position="36"/>
        <end position="54"/>
    </location>
</feature>
<feature type="transmembrane region" description="Helical" evidence="2">
    <location>
        <begin position="99"/>
        <end position="125"/>
    </location>
</feature>
<keyword evidence="2" id="KW-0472">Membrane</keyword>
<dbReference type="Proteomes" id="UP000184546">
    <property type="component" value="Unassembled WGS sequence"/>
</dbReference>
<dbReference type="EMBL" id="KV878982">
    <property type="protein sequence ID" value="OJJ97450.1"/>
    <property type="molecule type" value="Genomic_DNA"/>
</dbReference>
<dbReference type="SUPFAM" id="SSF53649">
    <property type="entry name" value="Alkaline phosphatase-like"/>
    <property type="match status" value="1"/>
</dbReference>
<feature type="domain" description="Sulfatase N-terminal" evidence="3">
    <location>
        <begin position="447"/>
        <end position="731"/>
    </location>
</feature>
<organism evidence="4 5">
    <name type="scientific">Aspergillus aculeatus (strain ATCC 16872 / CBS 172.66 / WB 5094)</name>
    <dbReference type="NCBI Taxonomy" id="690307"/>
    <lineage>
        <taxon>Eukaryota</taxon>
        <taxon>Fungi</taxon>
        <taxon>Dikarya</taxon>
        <taxon>Ascomycota</taxon>
        <taxon>Pezizomycotina</taxon>
        <taxon>Eurotiomycetes</taxon>
        <taxon>Eurotiomycetidae</taxon>
        <taxon>Eurotiales</taxon>
        <taxon>Aspergillaceae</taxon>
        <taxon>Aspergillus</taxon>
        <taxon>Aspergillus subgen. Circumdati</taxon>
    </lineage>
</organism>
<dbReference type="GO" id="GO:0004065">
    <property type="term" value="F:arylsulfatase activity"/>
    <property type="evidence" value="ECO:0007669"/>
    <property type="project" value="TreeGrafter"/>
</dbReference>
<feature type="transmembrane region" description="Helical" evidence="2">
    <location>
        <begin position="252"/>
        <end position="270"/>
    </location>
</feature>
<evidence type="ECO:0000313" key="5">
    <source>
        <dbReference type="Proteomes" id="UP000184546"/>
    </source>
</evidence>
<evidence type="ECO:0000256" key="2">
    <source>
        <dbReference type="SAM" id="Phobius"/>
    </source>
</evidence>
<proteinExistence type="inferred from homology"/>
<dbReference type="RefSeq" id="XP_020053790.1">
    <property type="nucleotide sequence ID" value="XM_020205628.1"/>
</dbReference>
<reference evidence="5" key="1">
    <citation type="journal article" date="2017" name="Genome Biol.">
        <title>Comparative genomics reveals high biological diversity and specific adaptations in the industrially and medically important fungal genus Aspergillus.</title>
        <authorList>
            <person name="de Vries R.P."/>
            <person name="Riley R."/>
            <person name="Wiebenga A."/>
            <person name="Aguilar-Osorio G."/>
            <person name="Amillis S."/>
            <person name="Uchima C.A."/>
            <person name="Anderluh G."/>
            <person name="Asadollahi M."/>
            <person name="Askin M."/>
            <person name="Barry K."/>
            <person name="Battaglia E."/>
            <person name="Bayram O."/>
            <person name="Benocci T."/>
            <person name="Braus-Stromeyer S.A."/>
            <person name="Caldana C."/>
            <person name="Canovas D."/>
            <person name="Cerqueira G.C."/>
            <person name="Chen F."/>
            <person name="Chen W."/>
            <person name="Choi C."/>
            <person name="Clum A."/>
            <person name="Dos Santos R.A."/>
            <person name="Damasio A.R."/>
            <person name="Diallinas G."/>
            <person name="Emri T."/>
            <person name="Fekete E."/>
            <person name="Flipphi M."/>
            <person name="Freyberg S."/>
            <person name="Gallo A."/>
            <person name="Gournas C."/>
            <person name="Habgood R."/>
            <person name="Hainaut M."/>
            <person name="Harispe M.L."/>
            <person name="Henrissat B."/>
            <person name="Hilden K.S."/>
            <person name="Hope R."/>
            <person name="Hossain A."/>
            <person name="Karabika E."/>
            <person name="Karaffa L."/>
            <person name="Karanyi Z."/>
            <person name="Krasevec N."/>
            <person name="Kuo A."/>
            <person name="Kusch H."/>
            <person name="LaButti K."/>
            <person name="Lagendijk E.L."/>
            <person name="Lapidus A."/>
            <person name="Levasseur A."/>
            <person name="Lindquist E."/>
            <person name="Lipzen A."/>
            <person name="Logrieco A.F."/>
            <person name="MacCabe A."/>
            <person name="Maekelae M.R."/>
            <person name="Malavazi I."/>
            <person name="Melin P."/>
            <person name="Meyer V."/>
            <person name="Mielnichuk N."/>
            <person name="Miskei M."/>
            <person name="Molnar A.P."/>
            <person name="Mule G."/>
            <person name="Ngan C.Y."/>
            <person name="Orejas M."/>
            <person name="Orosz E."/>
            <person name="Ouedraogo J.P."/>
            <person name="Overkamp K.M."/>
            <person name="Park H.-S."/>
            <person name="Perrone G."/>
            <person name="Piumi F."/>
            <person name="Punt P.J."/>
            <person name="Ram A.F."/>
            <person name="Ramon A."/>
            <person name="Rauscher S."/>
            <person name="Record E."/>
            <person name="Riano-Pachon D.M."/>
            <person name="Robert V."/>
            <person name="Roehrig J."/>
            <person name="Ruller R."/>
            <person name="Salamov A."/>
            <person name="Salih N.S."/>
            <person name="Samson R.A."/>
            <person name="Sandor E."/>
            <person name="Sanguinetti M."/>
            <person name="Schuetze T."/>
            <person name="Sepcic K."/>
            <person name="Shelest E."/>
            <person name="Sherlock G."/>
            <person name="Sophianopoulou V."/>
            <person name="Squina F.M."/>
            <person name="Sun H."/>
            <person name="Susca A."/>
            <person name="Todd R.B."/>
            <person name="Tsang A."/>
            <person name="Unkles S.E."/>
            <person name="van de Wiele N."/>
            <person name="van Rossen-Uffink D."/>
            <person name="Oliveira J.V."/>
            <person name="Vesth T.C."/>
            <person name="Visser J."/>
            <person name="Yu J.-H."/>
            <person name="Zhou M."/>
            <person name="Andersen M.R."/>
            <person name="Archer D.B."/>
            <person name="Baker S.E."/>
            <person name="Benoit I."/>
            <person name="Brakhage A.A."/>
            <person name="Braus G.H."/>
            <person name="Fischer R."/>
            <person name="Frisvad J.C."/>
            <person name="Goldman G.H."/>
            <person name="Houbraken J."/>
            <person name="Oakley B."/>
            <person name="Pocsi I."/>
            <person name="Scazzocchio C."/>
            <person name="Seiboth B."/>
            <person name="vanKuyk P.A."/>
            <person name="Wortman J."/>
            <person name="Dyer P.S."/>
            <person name="Grigoriev I.V."/>
        </authorList>
    </citation>
    <scope>NUCLEOTIDE SEQUENCE [LARGE SCALE GENOMIC DNA]</scope>
    <source>
        <strain evidence="5">ATCC 16872 / CBS 172.66 / WB 5094</strain>
    </source>
</reference>
<evidence type="ECO:0000313" key="4">
    <source>
        <dbReference type="EMBL" id="OJJ97450.1"/>
    </source>
</evidence>
<feature type="transmembrane region" description="Helical" evidence="2">
    <location>
        <begin position="146"/>
        <end position="169"/>
    </location>
</feature>
<dbReference type="PANTHER" id="PTHR42693:SF32">
    <property type="entry name" value="SULFATASE DOMAIN PROTEIN (AFU_ORTHOLOGUE AFUA_2G17610)"/>
    <property type="match status" value="1"/>
</dbReference>
<dbReference type="GeneID" id="30979442"/>
<dbReference type="OMA" id="FMWNRIA"/>
<dbReference type="InterPro" id="IPR050738">
    <property type="entry name" value="Sulfatase"/>
</dbReference>
<evidence type="ECO:0000256" key="1">
    <source>
        <dbReference type="ARBA" id="ARBA00008779"/>
    </source>
</evidence>
<keyword evidence="2" id="KW-1133">Transmembrane helix</keyword>
<keyword evidence="2" id="KW-0812">Transmembrane</keyword>
<dbReference type="OrthoDB" id="103349at2759"/>
<dbReference type="Pfam" id="PF00884">
    <property type="entry name" value="Sulfatase"/>
    <property type="match status" value="1"/>
</dbReference>
<gene>
    <name evidence="4" type="ORF">ASPACDRAFT_80342</name>
</gene>
<dbReference type="STRING" id="690307.A0A1L9WMV3"/>
<dbReference type="PANTHER" id="PTHR42693">
    <property type="entry name" value="ARYLSULFATASE FAMILY MEMBER"/>
    <property type="match status" value="1"/>
</dbReference>
<dbReference type="VEuPathDB" id="FungiDB:ASPACDRAFT_80342"/>
<keyword evidence="5" id="KW-1185">Reference proteome</keyword>
<sequence length="876" mass="99063">MKLVNLNPARCCLAAWVRLRASPSEAFDHFWDFTRRYFFALTLMAMFGAKLLHLYAHIHSLPPSKFLLWGVTFFCQDVVLVLLVRILTQKLPWRSVAAISAVIVVPFSLIMSGMTAANTSFYVFTGAEIHWRQATTFHHDAAAMRTLLTGLTGFLIVEGIMLTVAWFVAAPLHRAVGGILNILAQPFKCCAGCVRGFIPKMTPLSDPERYDHLSEDDYLDDKSDDGSSIHLLEPYGAVAPPRPRGHSLARRLAVWIPLVGLFLLRVVRPWDPAYMFLSEALPVAPFLGHHRVSPVRAEGLPGDYGWLEGQTALERPPQWSWLPKEPLPGFGDWNQSDKIHPPPRHYDPNRDPLHISNLRSPLLDPLHDALSGGNVNIKHVILLKLESTRGDVFPLKNGAFMWDRIAETYPDKKIPKDVQKRIANLTRTAEWLTGFDAGYKHDMVKDYGRRSYGGISASNAFTTGTYTLKSLVGTLCGVTPLVADFNREYEHHIYQPCMPHVLTALNQLPDVRENNTIPASNDYRTWPWHSVWMQSVTETYDNQDKLTPKLGYYDVITKETLENPKAKHYPVKEKEVNYYGYPDKVLGDYVRDAIDAAEKNHTRLFLTHLTGTTHHHWGMPNDTYESIVGSTSSGSNNDLNRYLNTIGYIDEWLEEIIGILNEKKIINETLIVMAGDHGLSLPNDGGVTPYDNPHVGSFHVPLLFAHPHLPQVEVTTPVISQQIIPTILDLLIQSHSLGPDSGHAAQDLLSMYEGQSMIRPQIPEKDGRQNWQFTVMNTGGSWLAVRSAARPAYRLVIPLVDDVEWRFTDLSQDPIELHPVKNFNLVDLAKTLEAEYSPDVVGWVRDAAHVAEWWVTENWMRYNYRRPGKGKDKKKD</sequence>
<feature type="transmembrane region" description="Helical" evidence="2">
    <location>
        <begin position="66"/>
        <end position="87"/>
    </location>
</feature>
<dbReference type="AlphaFoldDB" id="A0A1L9WMV3"/>
<name>A0A1L9WMV3_ASPA1</name>
<evidence type="ECO:0000259" key="3">
    <source>
        <dbReference type="Pfam" id="PF00884"/>
    </source>
</evidence>
<dbReference type="Gene3D" id="3.40.720.10">
    <property type="entry name" value="Alkaline Phosphatase, subunit A"/>
    <property type="match status" value="1"/>
</dbReference>
<accession>A0A1L9WMV3</accession>